<evidence type="ECO:0000256" key="1">
    <source>
        <dbReference type="SAM" id="Coils"/>
    </source>
</evidence>
<feature type="coiled-coil region" evidence="1">
    <location>
        <begin position="118"/>
        <end position="185"/>
    </location>
</feature>
<feature type="coiled-coil region" evidence="1">
    <location>
        <begin position="1"/>
        <end position="80"/>
    </location>
</feature>
<sequence>MDEDLSDKESLLARIHQLENERDELRKDIEQLCMQQAGPSYLVVATKMHFQRTAGLEQEIENLKKKLAACTRDNVNLQEELSEAYRIKGQLADLHGAEVAKNVEAEKQLKFFQGCVAAAFAERDHSIMEAEKAKEKEELMSNKLCDIEKRFEEQTADCSEQKKLNDKLKSDLAMQEEKIEAFKKVIDKFYEIRQQSPEGCESTSWDRKCACLLHDPAEWWSFNDASTSKYIVSLHNPLLFILVKGQSALEEELERTRKSVDNLQNRLRMGLEIENHLKRRVGELEKKKILTDKMIKHEIAELHHYHSQHRVLIMNLLNEGKASIKSVIDAIEENSRQIYATRLERHKTTDADPQLVSKNSGPDSSEFVAVRGNDYSEALAQALQDKVSTLLLLSQQEERYLLDRNVNAALERKIEELHRNLLQVTNEKVKALMEFAQLKQDYHQLKERIGQERNRENLRAEIGDRKVITHERDGRLKSLLKKTYLSRWVGNVDFRGREAASGLNVEGNLSGKRSDSMEFARMKIEIATLQESMGSMEHLTTTVHRLRLSLSKVKESVTSGSTTFASLSETINDIINEAKLVKTALSSSLPISWSADEDVEFNGQSIRNEPGHAYWEPSHEKIDSVYAAGLEMVELLILAAQILKDNMNKNGSQPKQE</sequence>
<reference evidence="2 3" key="1">
    <citation type="submission" date="2018-10" db="EMBL/GenBank/DDBJ databases">
        <title>A high-quality apple genome assembly.</title>
        <authorList>
            <person name="Hu J."/>
        </authorList>
    </citation>
    <scope>NUCLEOTIDE SEQUENCE [LARGE SCALE GENOMIC DNA]</scope>
    <source>
        <strain evidence="3">cv. HFTH1</strain>
        <tissue evidence="2">Young leaf</tissue>
    </source>
</reference>
<feature type="coiled-coil region" evidence="1">
    <location>
        <begin position="407"/>
        <end position="455"/>
    </location>
</feature>
<dbReference type="Proteomes" id="UP000290289">
    <property type="component" value="Chromosome 5"/>
</dbReference>
<protein>
    <submittedName>
        <fullName evidence="2">Uncharacterized protein</fullName>
    </submittedName>
</protein>
<dbReference type="PANTHER" id="PTHR35712">
    <property type="entry name" value="MYOSIN HEAVY CHAIN-LIKE PROTEIN"/>
    <property type="match status" value="1"/>
</dbReference>
<keyword evidence="3" id="KW-1185">Reference proteome</keyword>
<evidence type="ECO:0000313" key="3">
    <source>
        <dbReference type="Proteomes" id="UP000290289"/>
    </source>
</evidence>
<proteinExistence type="predicted"/>
<evidence type="ECO:0000313" key="2">
    <source>
        <dbReference type="EMBL" id="RXH97460.1"/>
    </source>
</evidence>
<dbReference type="EMBL" id="RDQH01000331">
    <property type="protein sequence ID" value="RXH97460.1"/>
    <property type="molecule type" value="Genomic_DNA"/>
</dbReference>
<organism evidence="2 3">
    <name type="scientific">Malus domestica</name>
    <name type="common">Apple</name>
    <name type="synonym">Pyrus malus</name>
    <dbReference type="NCBI Taxonomy" id="3750"/>
    <lineage>
        <taxon>Eukaryota</taxon>
        <taxon>Viridiplantae</taxon>
        <taxon>Streptophyta</taxon>
        <taxon>Embryophyta</taxon>
        <taxon>Tracheophyta</taxon>
        <taxon>Spermatophyta</taxon>
        <taxon>Magnoliopsida</taxon>
        <taxon>eudicotyledons</taxon>
        <taxon>Gunneridae</taxon>
        <taxon>Pentapetalae</taxon>
        <taxon>rosids</taxon>
        <taxon>fabids</taxon>
        <taxon>Rosales</taxon>
        <taxon>Rosaceae</taxon>
        <taxon>Amygdaloideae</taxon>
        <taxon>Maleae</taxon>
        <taxon>Malus</taxon>
    </lineage>
</organism>
<dbReference type="AlphaFoldDB" id="A0A498JPT8"/>
<dbReference type="PANTHER" id="PTHR35712:SF1">
    <property type="entry name" value="MYOSIN HEAVY CHAIN-LIKE PROTEIN"/>
    <property type="match status" value="1"/>
</dbReference>
<comment type="caution">
    <text evidence="2">The sequence shown here is derived from an EMBL/GenBank/DDBJ whole genome shotgun (WGS) entry which is preliminary data.</text>
</comment>
<accession>A0A498JPT8</accession>
<keyword evidence="1" id="KW-0175">Coiled coil</keyword>
<name>A0A498JPT8_MALDO</name>
<gene>
    <name evidence="2" type="ORF">DVH24_007806</name>
</gene>
<dbReference type="STRING" id="3750.A0A498JPT8"/>